<dbReference type="InterPro" id="IPR050445">
    <property type="entry name" value="Bact_polysacc_biosynth/exp"/>
</dbReference>
<feature type="transmembrane region" description="Helical" evidence="2">
    <location>
        <begin position="427"/>
        <end position="450"/>
    </location>
</feature>
<keyword evidence="2" id="KW-0472">Membrane</keyword>
<dbReference type="STRING" id="655015.B1812_14390"/>
<keyword evidence="4" id="KW-1185">Reference proteome</keyword>
<evidence type="ECO:0000256" key="1">
    <source>
        <dbReference type="SAM" id="Coils"/>
    </source>
</evidence>
<dbReference type="AlphaFoldDB" id="A0A1W6MX30"/>
<proteinExistence type="predicted"/>
<name>A0A1W6MX30_9HYPH</name>
<organism evidence="3 4">
    <name type="scientific">Methylocystis bryophila</name>
    <dbReference type="NCBI Taxonomy" id="655015"/>
    <lineage>
        <taxon>Bacteria</taxon>
        <taxon>Pseudomonadati</taxon>
        <taxon>Pseudomonadota</taxon>
        <taxon>Alphaproteobacteria</taxon>
        <taxon>Hyphomicrobiales</taxon>
        <taxon>Methylocystaceae</taxon>
        <taxon>Methylocystis</taxon>
    </lineage>
</organism>
<keyword evidence="2" id="KW-0812">Transmembrane</keyword>
<dbReference type="EMBL" id="CP019948">
    <property type="protein sequence ID" value="ARN82069.1"/>
    <property type="molecule type" value="Genomic_DNA"/>
</dbReference>
<reference evidence="3 4" key="1">
    <citation type="submission" date="2017-02" db="EMBL/GenBank/DDBJ databases">
        <authorList>
            <person name="Peterson S.W."/>
        </authorList>
    </citation>
    <scope>NUCLEOTIDE SEQUENCE [LARGE SCALE GENOMIC DNA]</scope>
    <source>
        <strain evidence="3 4">S285</strain>
    </source>
</reference>
<dbReference type="PANTHER" id="PTHR32309">
    <property type="entry name" value="TYROSINE-PROTEIN KINASE"/>
    <property type="match status" value="1"/>
</dbReference>
<dbReference type="GO" id="GO:0004713">
    <property type="term" value="F:protein tyrosine kinase activity"/>
    <property type="evidence" value="ECO:0007669"/>
    <property type="project" value="TreeGrafter"/>
</dbReference>
<accession>A0A1W6MX30</accession>
<protein>
    <recommendedName>
        <fullName evidence="5">Lipopolysaccharide biosynthesis protein</fullName>
    </recommendedName>
</protein>
<feature type="transmembrane region" description="Helical" evidence="2">
    <location>
        <begin position="25"/>
        <end position="46"/>
    </location>
</feature>
<evidence type="ECO:0000256" key="2">
    <source>
        <dbReference type="SAM" id="Phobius"/>
    </source>
</evidence>
<dbReference type="GO" id="GO:0005886">
    <property type="term" value="C:plasma membrane"/>
    <property type="evidence" value="ECO:0007669"/>
    <property type="project" value="TreeGrafter"/>
</dbReference>
<evidence type="ECO:0008006" key="5">
    <source>
        <dbReference type="Google" id="ProtNLM"/>
    </source>
</evidence>
<keyword evidence="1" id="KW-0175">Coiled coil</keyword>
<gene>
    <name evidence="3" type="ORF">B1812_14390</name>
</gene>
<evidence type="ECO:0000313" key="4">
    <source>
        <dbReference type="Proteomes" id="UP000193978"/>
    </source>
</evidence>
<dbReference type="PANTHER" id="PTHR32309:SF13">
    <property type="entry name" value="FERRIC ENTEROBACTIN TRANSPORT PROTEIN FEPE"/>
    <property type="match status" value="1"/>
</dbReference>
<dbReference type="Proteomes" id="UP000193978">
    <property type="component" value="Chromosome"/>
</dbReference>
<keyword evidence="2" id="KW-1133">Transmembrane helix</keyword>
<dbReference type="KEGG" id="mbry:B1812_14390"/>
<feature type="coiled-coil region" evidence="1">
    <location>
        <begin position="179"/>
        <end position="235"/>
    </location>
</feature>
<feature type="coiled-coil region" evidence="1">
    <location>
        <begin position="344"/>
        <end position="378"/>
    </location>
</feature>
<sequence>MLSRAIGRVKSSVSGLPERHRRNRYIRGGVISVVVVWTLCAAYLLFMPRSFVSKGALILPGAGANVSVSLDKIGQTSSVAASPFSSASLSPKVVYREILLSDPVLSAAAEAVGMKLKEFGEPNIKLIDEASVILLEVKGRTAEMAQKKAVALVDAFENKLDVLRRDEIERRDASVRDTMKSYQANLQAARQRISDLQQKTGLVSVEQFNEFATQLEAARKKLAETRAEADRLDATQKALTATLGMSPKLASTALSLSADSVFAKSLTDYADLTAQVEQFSGLYGARNPLLIQIRAKQSAAYQMVKSMARRAGVSPNDLSRLLAPLVQKRQEELLKELVSGAAAAQGKQREVIALQREVDALDQRIKNLTLNAARMEDLKKDHLVAEAVFSSALARVDTNKADLFASYPIAQVLAPPNLPKRPSQPRLLYAILGGLVGTLLAGAAWTLAWLRQSFVQKLAKRA</sequence>
<evidence type="ECO:0000313" key="3">
    <source>
        <dbReference type="EMBL" id="ARN82069.1"/>
    </source>
</evidence>